<reference evidence="3 4" key="1">
    <citation type="submission" date="2021-03" db="EMBL/GenBank/DDBJ databases">
        <title>novel species isolated from a fishpond in China.</title>
        <authorList>
            <person name="Lu H."/>
            <person name="Cai Z."/>
        </authorList>
    </citation>
    <scope>NUCLEOTIDE SEQUENCE [LARGE SCALE GENOMIC DNA]</scope>
    <source>
        <strain evidence="3 4">H41</strain>
    </source>
</reference>
<evidence type="ECO:0000313" key="3">
    <source>
        <dbReference type="EMBL" id="MBN7812958.1"/>
    </source>
</evidence>
<evidence type="ECO:0000313" key="4">
    <source>
        <dbReference type="Proteomes" id="UP000664317"/>
    </source>
</evidence>
<dbReference type="PANTHER" id="PTHR12526">
    <property type="entry name" value="GLYCOSYLTRANSFERASE"/>
    <property type="match status" value="1"/>
</dbReference>
<feature type="domain" description="Glycosyl transferase family 1" evidence="1">
    <location>
        <begin position="191"/>
        <end position="342"/>
    </location>
</feature>
<organism evidence="3 4">
    <name type="scientific">Algoriphagus oliviformis</name>
    <dbReference type="NCBI Taxonomy" id="2811231"/>
    <lineage>
        <taxon>Bacteria</taxon>
        <taxon>Pseudomonadati</taxon>
        <taxon>Bacteroidota</taxon>
        <taxon>Cytophagia</taxon>
        <taxon>Cytophagales</taxon>
        <taxon>Cyclobacteriaceae</taxon>
        <taxon>Algoriphagus</taxon>
    </lineage>
</organism>
<dbReference type="InterPro" id="IPR028098">
    <property type="entry name" value="Glyco_trans_4-like_N"/>
</dbReference>
<dbReference type="Proteomes" id="UP000664317">
    <property type="component" value="Unassembled WGS sequence"/>
</dbReference>
<protein>
    <submittedName>
        <fullName evidence="3">Glycosyltransferase</fullName>
    </submittedName>
</protein>
<evidence type="ECO:0000259" key="1">
    <source>
        <dbReference type="Pfam" id="PF00534"/>
    </source>
</evidence>
<dbReference type="CDD" id="cd03811">
    <property type="entry name" value="GT4_GT28_WabH-like"/>
    <property type="match status" value="1"/>
</dbReference>
<keyword evidence="4" id="KW-1185">Reference proteome</keyword>
<proteinExistence type="predicted"/>
<dbReference type="Pfam" id="PF13439">
    <property type="entry name" value="Glyco_transf_4"/>
    <property type="match status" value="1"/>
</dbReference>
<accession>A0ABS3C7G7</accession>
<dbReference type="Pfam" id="PF00534">
    <property type="entry name" value="Glycos_transf_1"/>
    <property type="match status" value="1"/>
</dbReference>
<gene>
    <name evidence="3" type="ORF">J0A68_18520</name>
</gene>
<evidence type="ECO:0000259" key="2">
    <source>
        <dbReference type="Pfam" id="PF13439"/>
    </source>
</evidence>
<dbReference type="SUPFAM" id="SSF53756">
    <property type="entry name" value="UDP-Glycosyltransferase/glycogen phosphorylase"/>
    <property type="match status" value="1"/>
</dbReference>
<feature type="domain" description="Glycosyltransferase subfamily 4-like N-terminal" evidence="2">
    <location>
        <begin position="17"/>
        <end position="177"/>
    </location>
</feature>
<sequence>MSSKPVIVYLIDGLQAGGAEKSLLEITKRLSRFVPIVCVLSDSLELRQSFENEGVKVIPLHLERSYRFPKHAKLIRDTLLGLNPAVIHSCLFHADMTLRYLDVRTPRVTGLVSNMYSSRRLRQLPLTTRIKVKMLRHWDRHTSGRINHFISNSFVIKEAYKRILGIEDQKITVIPRGRAIQKPAEYLERPGQYLLSVGRLIASKGYYELIQAFGQLAMEKPGLRLVILGDGPDRKRLERLTERLGLATRVDFRGTVANVNDFLHEGRLFVFPSHYEGLPGALIEAMLARIPIVCSDIPENKECVDESMCLFHRVGDWRDLARQIERALTLEDWDLRTHRAFDYAAEHFEIGQVVRQYEEVYLRLLDS</sequence>
<dbReference type="Gene3D" id="3.40.50.2000">
    <property type="entry name" value="Glycogen Phosphorylase B"/>
    <property type="match status" value="2"/>
</dbReference>
<dbReference type="RefSeq" id="WP_206579729.1">
    <property type="nucleotide sequence ID" value="NZ_JAFKCT010000009.1"/>
</dbReference>
<comment type="caution">
    <text evidence="3">The sequence shown here is derived from an EMBL/GenBank/DDBJ whole genome shotgun (WGS) entry which is preliminary data.</text>
</comment>
<name>A0ABS3C7G7_9BACT</name>
<dbReference type="InterPro" id="IPR001296">
    <property type="entry name" value="Glyco_trans_1"/>
</dbReference>
<dbReference type="EMBL" id="JAFKCT010000009">
    <property type="protein sequence ID" value="MBN7812958.1"/>
    <property type="molecule type" value="Genomic_DNA"/>
</dbReference>